<protein>
    <recommendedName>
        <fullName evidence="1">N-acetyltransferase domain-containing protein</fullName>
    </recommendedName>
</protein>
<comment type="caution">
    <text evidence="2">The sequence shown here is derived from an EMBL/GenBank/DDBJ whole genome shotgun (WGS) entry which is preliminary data.</text>
</comment>
<keyword evidence="3" id="KW-1185">Reference proteome</keyword>
<dbReference type="PROSITE" id="PS51186">
    <property type="entry name" value="GNAT"/>
    <property type="match status" value="1"/>
</dbReference>
<dbReference type="Pfam" id="PF00583">
    <property type="entry name" value="Acetyltransf_1"/>
    <property type="match status" value="1"/>
</dbReference>
<dbReference type="Gene3D" id="3.40.630.30">
    <property type="match status" value="1"/>
</dbReference>
<evidence type="ECO:0000259" key="1">
    <source>
        <dbReference type="PROSITE" id="PS51186"/>
    </source>
</evidence>
<evidence type="ECO:0000313" key="3">
    <source>
        <dbReference type="Proteomes" id="UP000789833"/>
    </source>
</evidence>
<name>A0ABM8YNB7_9BACI</name>
<gene>
    <name evidence="2" type="ORF">BACCIP111883_02017</name>
</gene>
<proteinExistence type="predicted"/>
<dbReference type="Proteomes" id="UP000789833">
    <property type="component" value="Unassembled WGS sequence"/>
</dbReference>
<dbReference type="SUPFAM" id="SSF55729">
    <property type="entry name" value="Acyl-CoA N-acyltransferases (Nat)"/>
    <property type="match status" value="1"/>
</dbReference>
<reference evidence="2 3" key="1">
    <citation type="submission" date="2021-10" db="EMBL/GenBank/DDBJ databases">
        <authorList>
            <person name="Criscuolo A."/>
        </authorList>
    </citation>
    <scope>NUCLEOTIDE SEQUENCE [LARGE SCALE GENOMIC DNA]</scope>
    <source>
        <strain evidence="3">CIP 111883</strain>
    </source>
</reference>
<organism evidence="2 3">
    <name type="scientific">Sutcliffiella rhizosphaerae</name>
    <dbReference type="NCBI Taxonomy" id="2880967"/>
    <lineage>
        <taxon>Bacteria</taxon>
        <taxon>Bacillati</taxon>
        <taxon>Bacillota</taxon>
        <taxon>Bacilli</taxon>
        <taxon>Bacillales</taxon>
        <taxon>Bacillaceae</taxon>
        <taxon>Sutcliffiella</taxon>
    </lineage>
</organism>
<accession>A0ABM8YNB7</accession>
<feature type="domain" description="N-acetyltransferase" evidence="1">
    <location>
        <begin position="10"/>
        <end position="162"/>
    </location>
</feature>
<evidence type="ECO:0000313" key="2">
    <source>
        <dbReference type="EMBL" id="CAG9621245.1"/>
    </source>
</evidence>
<dbReference type="InterPro" id="IPR016181">
    <property type="entry name" value="Acyl_CoA_acyltransferase"/>
</dbReference>
<dbReference type="InterPro" id="IPR000182">
    <property type="entry name" value="GNAT_dom"/>
</dbReference>
<sequence>MVGDRMVNLVAYHSGFDKSLENYELTEDQVKYTEYPKQALPKCEQDSGRHPVIIELNEEAAGFFVLYQGEELPTYTANENAVLLRAYSVSLGFQGQGIAKKSLALLPQYVKATYPEATEVVLAVNHRNEIAQKVYLNAGFTDTHRIVIGRMGEQFIYQLTLKEEEHN</sequence>
<dbReference type="EMBL" id="CAKJTJ010000009">
    <property type="protein sequence ID" value="CAG9621245.1"/>
    <property type="molecule type" value="Genomic_DNA"/>
</dbReference>